<evidence type="ECO:0000256" key="2">
    <source>
        <dbReference type="ARBA" id="ARBA00023125"/>
    </source>
</evidence>
<organism evidence="5 6">
    <name type="scientific">Paracoccus kondratievae</name>
    <dbReference type="NCBI Taxonomy" id="135740"/>
    <lineage>
        <taxon>Bacteria</taxon>
        <taxon>Pseudomonadati</taxon>
        <taxon>Pseudomonadota</taxon>
        <taxon>Alphaproteobacteria</taxon>
        <taxon>Rhodobacterales</taxon>
        <taxon>Paracoccaceae</taxon>
        <taxon>Paracoccus</taxon>
    </lineage>
</organism>
<proteinExistence type="predicted"/>
<dbReference type="SUPFAM" id="SSF46785">
    <property type="entry name" value="Winged helix' DNA-binding domain"/>
    <property type="match status" value="1"/>
</dbReference>
<dbReference type="EMBL" id="BSFH01000029">
    <property type="protein sequence ID" value="GLK64624.1"/>
    <property type="molecule type" value="Genomic_DNA"/>
</dbReference>
<keyword evidence="6" id="KW-1185">Reference proteome</keyword>
<evidence type="ECO:0000313" key="5">
    <source>
        <dbReference type="EMBL" id="GLK64624.1"/>
    </source>
</evidence>
<dbReference type="InterPro" id="IPR036388">
    <property type="entry name" value="WH-like_DNA-bd_sf"/>
</dbReference>
<gene>
    <name evidence="5" type="ORF">GCM10017635_20950</name>
</gene>
<dbReference type="Proteomes" id="UP001143349">
    <property type="component" value="Unassembled WGS sequence"/>
</dbReference>
<dbReference type="InterPro" id="IPR008920">
    <property type="entry name" value="TF_FadR/GntR_C"/>
</dbReference>
<dbReference type="Pfam" id="PF07729">
    <property type="entry name" value="FCD"/>
    <property type="match status" value="1"/>
</dbReference>
<protein>
    <submittedName>
        <fullName evidence="5">GntR family transcriptional regulator</fullName>
    </submittedName>
</protein>
<reference evidence="5" key="1">
    <citation type="journal article" date="2014" name="Int. J. Syst. Evol. Microbiol.">
        <title>Complete genome sequence of Corynebacterium casei LMG S-19264T (=DSM 44701T), isolated from a smear-ripened cheese.</title>
        <authorList>
            <consortium name="US DOE Joint Genome Institute (JGI-PGF)"/>
            <person name="Walter F."/>
            <person name="Albersmeier A."/>
            <person name="Kalinowski J."/>
            <person name="Ruckert C."/>
        </authorList>
    </citation>
    <scope>NUCLEOTIDE SEQUENCE</scope>
    <source>
        <strain evidence="5">VKM B-2222</strain>
    </source>
</reference>
<dbReference type="PANTHER" id="PTHR43537:SF5">
    <property type="entry name" value="UXU OPERON TRANSCRIPTIONAL REGULATOR"/>
    <property type="match status" value="1"/>
</dbReference>
<evidence type="ECO:0000256" key="1">
    <source>
        <dbReference type="ARBA" id="ARBA00023015"/>
    </source>
</evidence>
<dbReference type="InterPro" id="IPR036390">
    <property type="entry name" value="WH_DNA-bd_sf"/>
</dbReference>
<dbReference type="GO" id="GO:0003677">
    <property type="term" value="F:DNA binding"/>
    <property type="evidence" value="ECO:0007669"/>
    <property type="project" value="UniProtKB-KW"/>
</dbReference>
<dbReference type="Pfam" id="PF00392">
    <property type="entry name" value="GntR"/>
    <property type="match status" value="1"/>
</dbReference>
<comment type="caution">
    <text evidence="5">The sequence shown here is derived from an EMBL/GenBank/DDBJ whole genome shotgun (WGS) entry which is preliminary data.</text>
</comment>
<dbReference type="SUPFAM" id="SSF48008">
    <property type="entry name" value="GntR ligand-binding domain-like"/>
    <property type="match status" value="1"/>
</dbReference>
<dbReference type="InterPro" id="IPR011711">
    <property type="entry name" value="GntR_C"/>
</dbReference>
<evidence type="ECO:0000313" key="6">
    <source>
        <dbReference type="Proteomes" id="UP001143349"/>
    </source>
</evidence>
<sequence length="246" mass="27724">MRLTCNIGAMNKVADWLSKKSPVSRKNAAETVFEDLRGAILTGRLPVGIRLPSEAKLAEHYGVSRPIIREAMRSLQTLGLTRSRSGSGSFVISDRQVPELAYGSYSARELIEARPFIEIPAAGWAALRRSEEDMNRLLQLCDSMERQEDALKWVRLDSDFHCLIAEAARNRLFARIVTDSRDALMRQSELVNLMADRRITSNHEHRRIAEAIAAGSESEAQTAMRDHLHEVEQAMTWIINQRPANS</sequence>
<dbReference type="SMART" id="SM00345">
    <property type="entry name" value="HTH_GNTR"/>
    <property type="match status" value="1"/>
</dbReference>
<keyword evidence="2" id="KW-0238">DNA-binding</keyword>
<keyword evidence="3" id="KW-0804">Transcription</keyword>
<dbReference type="AlphaFoldDB" id="A0AAD3NZY7"/>
<dbReference type="Gene3D" id="1.20.120.530">
    <property type="entry name" value="GntR ligand-binding domain-like"/>
    <property type="match status" value="1"/>
</dbReference>
<dbReference type="PANTHER" id="PTHR43537">
    <property type="entry name" value="TRANSCRIPTIONAL REGULATOR, GNTR FAMILY"/>
    <property type="match status" value="1"/>
</dbReference>
<dbReference type="SMART" id="SM00895">
    <property type="entry name" value="FCD"/>
    <property type="match status" value="1"/>
</dbReference>
<reference evidence="5" key="2">
    <citation type="submission" date="2023-01" db="EMBL/GenBank/DDBJ databases">
        <authorList>
            <person name="Sun Q."/>
            <person name="Evtushenko L."/>
        </authorList>
    </citation>
    <scope>NUCLEOTIDE SEQUENCE</scope>
    <source>
        <strain evidence="5">VKM B-2222</strain>
    </source>
</reference>
<dbReference type="CDD" id="cd07377">
    <property type="entry name" value="WHTH_GntR"/>
    <property type="match status" value="1"/>
</dbReference>
<dbReference type="PROSITE" id="PS50949">
    <property type="entry name" value="HTH_GNTR"/>
    <property type="match status" value="1"/>
</dbReference>
<dbReference type="Gene3D" id="1.10.10.10">
    <property type="entry name" value="Winged helix-like DNA-binding domain superfamily/Winged helix DNA-binding domain"/>
    <property type="match status" value="1"/>
</dbReference>
<evidence type="ECO:0000259" key="4">
    <source>
        <dbReference type="PROSITE" id="PS50949"/>
    </source>
</evidence>
<dbReference type="PRINTS" id="PR00035">
    <property type="entry name" value="HTHGNTR"/>
</dbReference>
<name>A0AAD3NZY7_9RHOB</name>
<evidence type="ECO:0000256" key="3">
    <source>
        <dbReference type="ARBA" id="ARBA00023163"/>
    </source>
</evidence>
<accession>A0AAD3NZY7</accession>
<dbReference type="GO" id="GO:0003700">
    <property type="term" value="F:DNA-binding transcription factor activity"/>
    <property type="evidence" value="ECO:0007669"/>
    <property type="project" value="InterPro"/>
</dbReference>
<dbReference type="InterPro" id="IPR000524">
    <property type="entry name" value="Tscrpt_reg_HTH_GntR"/>
</dbReference>
<feature type="domain" description="HTH gntR-type" evidence="4">
    <location>
        <begin position="26"/>
        <end position="94"/>
    </location>
</feature>
<keyword evidence="1" id="KW-0805">Transcription regulation</keyword>